<dbReference type="Pfam" id="PF21168">
    <property type="entry name" value="FkbO_Hyg5-like_N"/>
    <property type="match status" value="1"/>
</dbReference>
<dbReference type="AlphaFoldDB" id="A0A091AV09"/>
<protein>
    <recommendedName>
        <fullName evidence="1">Chorismatase FkbO/Hyg5-like N-terminal domain-containing protein</fullName>
    </recommendedName>
</protein>
<dbReference type="SUPFAM" id="SSF55298">
    <property type="entry name" value="YjgF-like"/>
    <property type="match status" value="1"/>
</dbReference>
<dbReference type="RefSeq" id="WP_022969440.1">
    <property type="nucleotide sequence ID" value="NZ_ATVD01000003.1"/>
</dbReference>
<keyword evidence="3" id="KW-1185">Reference proteome</keyword>
<feature type="domain" description="Chorismatase FkbO/Hyg5-like N-terminal" evidence="1">
    <location>
        <begin position="49"/>
        <end position="169"/>
    </location>
</feature>
<evidence type="ECO:0000313" key="3">
    <source>
        <dbReference type="Proteomes" id="UP000029385"/>
    </source>
</evidence>
<evidence type="ECO:0000313" key="2">
    <source>
        <dbReference type="EMBL" id="KFN44128.1"/>
    </source>
</evidence>
<evidence type="ECO:0000259" key="1">
    <source>
        <dbReference type="Pfam" id="PF21168"/>
    </source>
</evidence>
<reference evidence="2 3" key="1">
    <citation type="submission" date="2013-09" db="EMBL/GenBank/DDBJ databases">
        <title>Genome sequencing of Arenimonas oryziterrae.</title>
        <authorList>
            <person name="Chen F."/>
            <person name="Wang G."/>
        </authorList>
    </citation>
    <scope>NUCLEOTIDE SEQUENCE [LARGE SCALE GENOMIC DNA]</scope>
    <source>
        <strain evidence="2 3">YC6267</strain>
    </source>
</reference>
<organism evidence="2 3">
    <name type="scientific">Arenimonas oryziterrae DSM 21050 = YC6267</name>
    <dbReference type="NCBI Taxonomy" id="1121015"/>
    <lineage>
        <taxon>Bacteria</taxon>
        <taxon>Pseudomonadati</taxon>
        <taxon>Pseudomonadota</taxon>
        <taxon>Gammaproteobacteria</taxon>
        <taxon>Lysobacterales</taxon>
        <taxon>Lysobacteraceae</taxon>
        <taxon>Arenimonas</taxon>
    </lineage>
</organism>
<dbReference type="EMBL" id="AVCI01000003">
    <property type="protein sequence ID" value="KFN44128.1"/>
    <property type="molecule type" value="Genomic_DNA"/>
</dbReference>
<dbReference type="OrthoDB" id="1114505at2"/>
<dbReference type="STRING" id="1121015.GCA_000420545_01822"/>
<gene>
    <name evidence="2" type="ORF">N789_06850</name>
</gene>
<accession>A0A091AV09</accession>
<proteinExistence type="predicted"/>
<dbReference type="PATRIC" id="fig|1121015.4.peg.860"/>
<dbReference type="Proteomes" id="UP000029385">
    <property type="component" value="Unassembled WGS sequence"/>
</dbReference>
<dbReference type="Gene3D" id="3.30.1330.40">
    <property type="entry name" value="RutC-like"/>
    <property type="match status" value="1"/>
</dbReference>
<name>A0A091AV09_9GAMM</name>
<dbReference type="eggNOG" id="COG0251">
    <property type="taxonomic scope" value="Bacteria"/>
</dbReference>
<dbReference type="InterPro" id="IPR049368">
    <property type="entry name" value="FkbO_Hyg5-like_N"/>
</dbReference>
<dbReference type="InterPro" id="IPR035959">
    <property type="entry name" value="RutC-like_sf"/>
</dbReference>
<comment type="caution">
    <text evidence="2">The sequence shown here is derived from an EMBL/GenBank/DDBJ whole genome shotgun (WGS) entry which is preliminary data.</text>
</comment>
<sequence>MTSPAPSRARLRITHADDGEALIRFDFAPGEAAPLRIPCPLLAGESARESWSAGEITESADTCGAAWAHGEHYALVAISVDEVDGDIAGAAQTAYERLITCVRPSAHPYLLRIWNYFGDINAGDGDGERYRRFCVGRALGVDGMFNDPPPAATAIGGDAEDGPARVQVIALCARQPAVALENPRQTPAWRYPREFGPVSPGFSRGALLDTDTDRPRLLASGTASIVGHVSQHVGDIGAQLRESLANLDSLLAEGEKKCGRRFPLAACETLRVYLRHAADLAVAKAVVAQSRLPAERVLYLRGDVCRRELDVEIEGVFAAE</sequence>